<dbReference type="OrthoDB" id="10254310at2759"/>
<keyword evidence="3 6" id="KW-0813">Transport</keyword>
<feature type="domain" description="Clathrin/coatomer adaptor adaptin-like N-terminal" evidence="8">
    <location>
        <begin position="8"/>
        <end position="546"/>
    </location>
</feature>
<evidence type="ECO:0000313" key="10">
    <source>
        <dbReference type="Proteomes" id="UP000473826"/>
    </source>
</evidence>
<dbReference type="GO" id="GO:0016192">
    <property type="term" value="P:vesicle-mediated transport"/>
    <property type="evidence" value="ECO:0007669"/>
    <property type="project" value="InterPro"/>
</dbReference>
<dbReference type="Proteomes" id="UP000473826">
    <property type="component" value="Unassembled WGS sequence"/>
</dbReference>
<gene>
    <name evidence="9" type="ORF">VHUM_03532</name>
</gene>
<evidence type="ECO:0000256" key="3">
    <source>
        <dbReference type="ARBA" id="ARBA00022448"/>
    </source>
</evidence>
<evidence type="ECO:0000256" key="1">
    <source>
        <dbReference type="ARBA" id="ARBA00004308"/>
    </source>
</evidence>
<keyword evidence="4 6" id="KW-0653">Protein transport</keyword>
<dbReference type="GO" id="GO:0006886">
    <property type="term" value="P:intracellular protein transport"/>
    <property type="evidence" value="ECO:0007669"/>
    <property type="project" value="InterPro"/>
</dbReference>
<dbReference type="InterPro" id="IPR016024">
    <property type="entry name" value="ARM-type_fold"/>
</dbReference>
<comment type="caution">
    <text evidence="9">The sequence shown here is derived from an EMBL/GenBank/DDBJ whole genome shotgun (WGS) entry which is preliminary data.</text>
</comment>
<reference evidence="9 10" key="1">
    <citation type="journal article" date="2019" name="PLoS Genet.">
        <title>Convergent evolution of linked mating-type loci in basidiomycete fungi.</title>
        <authorList>
            <person name="Sun S."/>
            <person name="Coelho M.A."/>
            <person name="Heitman J."/>
            <person name="Nowrousian M."/>
        </authorList>
    </citation>
    <scope>NUCLEOTIDE SEQUENCE [LARGE SCALE GENOMIC DNA]</scope>
    <source>
        <strain evidence="9 10">CBS 4282</strain>
    </source>
</reference>
<feature type="compositionally biased region" description="Low complexity" evidence="7">
    <location>
        <begin position="724"/>
        <end position="736"/>
    </location>
</feature>
<dbReference type="GO" id="GO:0030276">
    <property type="term" value="F:clathrin binding"/>
    <property type="evidence" value="ECO:0007669"/>
    <property type="project" value="InterPro"/>
</dbReference>
<proteinExistence type="inferred from homology"/>
<sequence length="748" mass="81445">MAVAPRKGENWELRQQLNSEYRDKRADAIKRVIANHTIGKDCSGLFPDVVKNMQTDDLEQKKLVYLYLMNYAKTQPELVILAVNTFVKDAADPNPLIRALAIRTMSMLRAEKILSYLASPLSKCLKDENPYVRKTAALCVAKVFDLKPEMAIEYGFIETLRDLIGDGNPMVVANAVAALSDIHEAAQNMSAEAAADGEEVEPSAQPRNQLFIIDQATLTKLLVALNECSEWGRIAILSALARYRTNDIEEAEHICERVMPQFQHANAAVVLGAVKVIMIHIKHVTREDLLKSLTRKMAPPLVTLISSAPEVQWVALRNINLLLQKRPDVLANEMRVFFCKYNDPPYVKVEKLDIMVRLTTPRNVDILLGELKEYASEVDVDFVRKAVRAIGQAAIKIESAAERCVGVLMELIETRVSYVVQEAVIVIKDIFRKYPHNYEGIIPTLCANLDELDEPEARAGLIWIIGEYAEKIENADELLSTFLEAFKEESYPVQLQTLTAIVKLFLKKPDQSQGIVQRVLQAATKDSDNADVRDRAYIYWRLLSSDPAAAKSVVLAARPPISLPQTTVPPAILEELISEISSLASVYHKPAATFIGKGRLSAEEMAKRASEPEEEVARERALQTVVAGQQAENLLDFDADEPEAAGPGSDLSGLGTSGISSQTIASVAKSTNPLDELMDLFSSTSVATPAAAPAAAAASGLGGLAGFSTSPPPTSLSPTPAAPAAPAAAAPKAATATTAAEDDLLGLF</sequence>
<comment type="function">
    <text evidence="6">Adaptins are components of the adaptor complexes which link clathrin to receptors in coated vesicles. Clathrin-associated protein complexes are believed to interact with the cytoplasmic tails of membrane proteins, leading to their selection and concentration.</text>
</comment>
<name>A0A7D8UZN0_VANHU</name>
<dbReference type="GO" id="GO:0012505">
    <property type="term" value="C:endomembrane system"/>
    <property type="evidence" value="ECO:0007669"/>
    <property type="project" value="UniProtKB-SubCell"/>
</dbReference>
<dbReference type="FunFam" id="1.25.10.10:FF:000058">
    <property type="entry name" value="AP complex subunit beta"/>
    <property type="match status" value="1"/>
</dbReference>
<dbReference type="GO" id="GO:0030117">
    <property type="term" value="C:membrane coat"/>
    <property type="evidence" value="ECO:0007669"/>
    <property type="project" value="InterPro"/>
</dbReference>
<dbReference type="Pfam" id="PF01602">
    <property type="entry name" value="Adaptin_N"/>
    <property type="match status" value="1"/>
</dbReference>
<dbReference type="InterPro" id="IPR011989">
    <property type="entry name" value="ARM-like"/>
</dbReference>
<evidence type="ECO:0000256" key="5">
    <source>
        <dbReference type="ARBA" id="ARBA00023136"/>
    </source>
</evidence>
<dbReference type="PANTHER" id="PTHR11134">
    <property type="entry name" value="ADAPTOR COMPLEX SUBUNIT BETA FAMILY MEMBER"/>
    <property type="match status" value="1"/>
</dbReference>
<dbReference type="EMBL" id="QKWK01000010">
    <property type="protein sequence ID" value="TXT06059.1"/>
    <property type="molecule type" value="Genomic_DNA"/>
</dbReference>
<dbReference type="Gene3D" id="1.25.10.10">
    <property type="entry name" value="Leucine-rich Repeat Variant"/>
    <property type="match status" value="1"/>
</dbReference>
<dbReference type="InterPro" id="IPR002553">
    <property type="entry name" value="Clathrin/coatomer_adapt-like_N"/>
</dbReference>
<protein>
    <recommendedName>
        <fullName evidence="6">AP complex subunit beta</fullName>
    </recommendedName>
</protein>
<evidence type="ECO:0000256" key="2">
    <source>
        <dbReference type="ARBA" id="ARBA00006613"/>
    </source>
</evidence>
<comment type="subcellular location">
    <subcellularLocation>
        <location evidence="1">Endomembrane system</location>
    </subcellularLocation>
</comment>
<feature type="region of interest" description="Disordered" evidence="7">
    <location>
        <begin position="709"/>
        <end position="736"/>
    </location>
</feature>
<evidence type="ECO:0000259" key="8">
    <source>
        <dbReference type="Pfam" id="PF01602"/>
    </source>
</evidence>
<keyword evidence="10" id="KW-1185">Reference proteome</keyword>
<feature type="compositionally biased region" description="Pro residues" evidence="7">
    <location>
        <begin position="710"/>
        <end position="723"/>
    </location>
</feature>
<organism evidence="9 10">
    <name type="scientific">Vanrija humicola</name>
    <name type="common">Yeast</name>
    <name type="synonym">Cryptococcus humicola</name>
    <dbReference type="NCBI Taxonomy" id="5417"/>
    <lineage>
        <taxon>Eukaryota</taxon>
        <taxon>Fungi</taxon>
        <taxon>Dikarya</taxon>
        <taxon>Basidiomycota</taxon>
        <taxon>Agaricomycotina</taxon>
        <taxon>Tremellomycetes</taxon>
        <taxon>Trichosporonales</taxon>
        <taxon>Trichosporonaceae</taxon>
        <taxon>Vanrija</taxon>
    </lineage>
</organism>
<dbReference type="InterPro" id="IPR026739">
    <property type="entry name" value="AP_beta"/>
</dbReference>
<dbReference type="AlphaFoldDB" id="A0A7D8UZN0"/>
<dbReference type="PIRSF" id="PIRSF002291">
    <property type="entry name" value="AP_complex_beta"/>
    <property type="match status" value="1"/>
</dbReference>
<evidence type="ECO:0000313" key="9">
    <source>
        <dbReference type="EMBL" id="TXT06059.1"/>
    </source>
</evidence>
<evidence type="ECO:0000256" key="4">
    <source>
        <dbReference type="ARBA" id="ARBA00022927"/>
    </source>
</evidence>
<evidence type="ECO:0000256" key="7">
    <source>
        <dbReference type="SAM" id="MobiDB-lite"/>
    </source>
</evidence>
<keyword evidence="5 6" id="KW-0472">Membrane</keyword>
<dbReference type="InterPro" id="IPR016342">
    <property type="entry name" value="AP_complex_bsu_1_2_4"/>
</dbReference>
<comment type="similarity">
    <text evidence="2 6">Belongs to the adaptor complexes large subunit family.</text>
</comment>
<evidence type="ECO:0000256" key="6">
    <source>
        <dbReference type="PIRNR" id="PIRNR002291"/>
    </source>
</evidence>
<dbReference type="SUPFAM" id="SSF48371">
    <property type="entry name" value="ARM repeat"/>
    <property type="match status" value="1"/>
</dbReference>
<accession>A0A7D8UZN0</accession>